<evidence type="ECO:0000256" key="1">
    <source>
        <dbReference type="RuleBase" id="RU362063"/>
    </source>
</evidence>
<keyword evidence="4" id="KW-0966">Cell projection</keyword>
<dbReference type="GO" id="GO:0042597">
    <property type="term" value="C:periplasmic space"/>
    <property type="evidence" value="ECO:0007669"/>
    <property type="project" value="UniProtKB-SubCell"/>
</dbReference>
<dbReference type="EMBL" id="SGBD01000002">
    <property type="protein sequence ID" value="RZD14536.1"/>
    <property type="molecule type" value="Genomic_DNA"/>
</dbReference>
<evidence type="ECO:0000259" key="3">
    <source>
        <dbReference type="Pfam" id="PF13144"/>
    </source>
</evidence>
<evidence type="ECO:0000313" key="5">
    <source>
        <dbReference type="Proteomes" id="UP000320813"/>
    </source>
</evidence>
<keyword evidence="1" id="KW-1005">Bacterial flagellum biogenesis</keyword>
<dbReference type="NCBIfam" id="TIGR03170">
    <property type="entry name" value="flgA_cterm"/>
    <property type="match status" value="1"/>
</dbReference>
<dbReference type="CDD" id="cd11614">
    <property type="entry name" value="SAF_CpaB_FlgA_like"/>
    <property type="match status" value="1"/>
</dbReference>
<gene>
    <name evidence="4" type="primary">flgA</name>
    <name evidence="4" type="ORF">EVJ47_05035</name>
</gene>
<dbReference type="PROSITE" id="PS51257">
    <property type="entry name" value="PROKAR_LIPOPROTEIN"/>
    <property type="match status" value="1"/>
</dbReference>
<evidence type="ECO:0000313" key="4">
    <source>
        <dbReference type="EMBL" id="RZD14536.1"/>
    </source>
</evidence>
<comment type="caution">
    <text evidence="4">The sequence shown here is derived from an EMBL/GenBank/DDBJ whole genome shotgun (WGS) entry which is preliminary data.</text>
</comment>
<dbReference type="InterPro" id="IPR039246">
    <property type="entry name" value="Flagellar_FlgA"/>
</dbReference>
<dbReference type="PANTHER" id="PTHR36307:SF1">
    <property type="entry name" value="FLAGELLA BASAL BODY P-RING FORMATION PROTEIN FLGA"/>
    <property type="match status" value="1"/>
</dbReference>
<protein>
    <recommendedName>
        <fullName evidence="1">Flagella basal body P-ring formation protein FlgA</fullName>
    </recommendedName>
</protein>
<comment type="function">
    <text evidence="1">Involved in the assembly process of the P-ring formation. It may associate with FlgF on the rod constituting a structure essential for the P-ring assembly or may act as a modulator protein for the P-ring assembly.</text>
</comment>
<keyword evidence="2" id="KW-0472">Membrane</keyword>
<dbReference type="InterPro" id="IPR017585">
    <property type="entry name" value="SAF_FlgA"/>
</dbReference>
<dbReference type="Gene3D" id="2.30.30.760">
    <property type="match status" value="1"/>
</dbReference>
<sequence>MLNKNFYKNTIFIFIFLGFIIACPWKNSYATGYRRNPVKLKQIIINSYLKEIPLKFKKYFHFSHFRFTGPLKNVFRYSIKPITYNPGFAGYHTAIIKLTDKNKGLLRGIAYAAFKVRIYAPVAVAAQTIGKFQILKANDVEIDYKNIPDIYSGYYLNKKGIIGKEAKFVIIQNSILSKINTERKRIINFGNMVYIVYKRYGLNLKTRGMALQAGPYNSTIRVKNIESGVVVDGIVKSNKIVIVR</sequence>
<keyword evidence="2" id="KW-0812">Transmembrane</keyword>
<dbReference type="Proteomes" id="UP000320813">
    <property type="component" value="Unassembled WGS sequence"/>
</dbReference>
<dbReference type="Gene3D" id="3.90.1210.10">
    <property type="entry name" value="Antifreeze-like/N-acetylneuraminic acid synthase C-terminal domain"/>
    <property type="match status" value="1"/>
</dbReference>
<keyword evidence="2" id="KW-1133">Transmembrane helix</keyword>
<feature type="transmembrane region" description="Helical" evidence="2">
    <location>
        <begin position="6"/>
        <end position="25"/>
    </location>
</feature>
<comment type="similarity">
    <text evidence="1">Belongs to the FlgA family.</text>
</comment>
<keyword evidence="4" id="KW-0969">Cilium</keyword>
<feature type="domain" description="Flagella basal body P-ring formation protein FlgA SAF" evidence="3">
    <location>
        <begin position="121"/>
        <end position="242"/>
    </location>
</feature>
<dbReference type="Pfam" id="PF13144">
    <property type="entry name" value="ChapFlgA"/>
    <property type="match status" value="1"/>
</dbReference>
<accession>A0A519BBA2</accession>
<comment type="subcellular location">
    <subcellularLocation>
        <location evidence="1">Periplasm</location>
    </subcellularLocation>
</comment>
<name>A0A519BBA2_9DELT</name>
<dbReference type="AlphaFoldDB" id="A0A519BBA2"/>
<dbReference type="PANTHER" id="PTHR36307">
    <property type="entry name" value="FLAGELLA BASAL BODY P-RING FORMATION PROTEIN FLGA"/>
    <property type="match status" value="1"/>
</dbReference>
<keyword evidence="1" id="KW-0574">Periplasm</keyword>
<proteinExistence type="inferred from homology"/>
<evidence type="ECO:0000256" key="2">
    <source>
        <dbReference type="SAM" id="Phobius"/>
    </source>
</evidence>
<organism evidence="4 5">
    <name type="scientific">Candidatus Acidulodesulfobacterium ferriphilum</name>
    <dbReference type="NCBI Taxonomy" id="2597223"/>
    <lineage>
        <taxon>Bacteria</taxon>
        <taxon>Deltaproteobacteria</taxon>
        <taxon>Candidatus Acidulodesulfobacterales</taxon>
        <taxon>Candidatus Acidulodesulfobacterium</taxon>
    </lineage>
</organism>
<keyword evidence="4" id="KW-0282">Flagellum</keyword>
<dbReference type="GO" id="GO:0044780">
    <property type="term" value="P:bacterial-type flagellum assembly"/>
    <property type="evidence" value="ECO:0007669"/>
    <property type="project" value="InterPro"/>
</dbReference>
<reference evidence="4 5" key="1">
    <citation type="submission" date="2019-01" db="EMBL/GenBank/DDBJ databases">
        <title>Insights into ecological role of a new deltaproteobacterial order Candidatus Sinidesulfobacterales (Sva0485) by metagenomics and metatranscriptomics.</title>
        <authorList>
            <person name="Tan S."/>
            <person name="Liu J."/>
            <person name="Fang Y."/>
            <person name="Hedlund B.P."/>
            <person name="Lian Z.H."/>
            <person name="Huang L.Y."/>
            <person name="Li J.T."/>
            <person name="Huang L.N."/>
            <person name="Li W.J."/>
            <person name="Jiang H.C."/>
            <person name="Dong H.L."/>
            <person name="Shu W.S."/>
        </authorList>
    </citation>
    <scope>NUCLEOTIDE SEQUENCE [LARGE SCALE GENOMIC DNA]</scope>
    <source>
        <strain evidence="4">AP3</strain>
    </source>
</reference>